<evidence type="ECO:0000259" key="1">
    <source>
        <dbReference type="Pfam" id="PF02399"/>
    </source>
</evidence>
<organism evidence="2 3">
    <name type="scientific">Legionella drancourtii LLAP12</name>
    <dbReference type="NCBI Taxonomy" id="658187"/>
    <lineage>
        <taxon>Bacteria</taxon>
        <taxon>Pseudomonadati</taxon>
        <taxon>Pseudomonadota</taxon>
        <taxon>Gammaproteobacteria</taxon>
        <taxon>Legionellales</taxon>
        <taxon>Legionellaceae</taxon>
        <taxon>Legionella</taxon>
    </lineage>
</organism>
<evidence type="ECO:0000313" key="3">
    <source>
        <dbReference type="Proteomes" id="UP000002770"/>
    </source>
</evidence>
<name>G9EQF2_9GAMM</name>
<dbReference type="GO" id="GO:0003688">
    <property type="term" value="F:DNA replication origin binding"/>
    <property type="evidence" value="ECO:0007669"/>
    <property type="project" value="InterPro"/>
</dbReference>
<dbReference type="Proteomes" id="UP000002770">
    <property type="component" value="Unassembled WGS sequence"/>
</dbReference>
<dbReference type="STRING" id="658187.LDG_7499"/>
<protein>
    <recommendedName>
        <fullName evidence="1">Replication origin-binding protein domain-containing protein</fullName>
    </recommendedName>
</protein>
<evidence type="ECO:0000313" key="2">
    <source>
        <dbReference type="EMBL" id="EHL30547.1"/>
    </source>
</evidence>
<dbReference type="InterPro" id="IPR034154">
    <property type="entry name" value="TOPRIM_DnaG/twinkle"/>
</dbReference>
<dbReference type="AlphaFoldDB" id="G9EQF2"/>
<dbReference type="Pfam" id="PF02399">
    <property type="entry name" value="Herpes_ori_bp"/>
    <property type="match status" value="1"/>
</dbReference>
<dbReference type="InterPro" id="IPR027417">
    <property type="entry name" value="P-loop_NTPase"/>
</dbReference>
<feature type="domain" description="Replication origin-binding protein" evidence="1">
    <location>
        <begin position="409"/>
        <end position="565"/>
    </location>
</feature>
<dbReference type="InParanoid" id="G9EQF2"/>
<dbReference type="eggNOG" id="COG4643">
    <property type="taxonomic scope" value="Bacteria"/>
</dbReference>
<dbReference type="InterPro" id="IPR049996">
    <property type="entry name" value="Slr7037-like"/>
</dbReference>
<dbReference type="InterPro" id="IPR003450">
    <property type="entry name" value="Replication_origin-bd"/>
</dbReference>
<proteinExistence type="predicted"/>
<dbReference type="EMBL" id="JH413829">
    <property type="protein sequence ID" value="EHL30547.1"/>
    <property type="molecule type" value="Genomic_DNA"/>
</dbReference>
<accession>G9EQF2</accession>
<dbReference type="NCBIfam" id="NF042913">
    <property type="entry name" value="CyRepA1"/>
    <property type="match status" value="1"/>
</dbReference>
<reference evidence="2 3" key="1">
    <citation type="journal article" date="2011" name="BMC Genomics">
        <title>Insight into cross-talk between intra-amoebal pathogens.</title>
        <authorList>
            <person name="Gimenez G."/>
            <person name="Bertelli C."/>
            <person name="Moliner C."/>
            <person name="Robert C."/>
            <person name="Raoult D."/>
            <person name="Fournier P.E."/>
            <person name="Greub G."/>
        </authorList>
    </citation>
    <scope>NUCLEOTIDE SEQUENCE [LARGE SCALE GENOMIC DNA]</scope>
    <source>
        <strain evidence="2 3">LLAP12</strain>
    </source>
</reference>
<dbReference type="GO" id="GO:0006260">
    <property type="term" value="P:DNA replication"/>
    <property type="evidence" value="ECO:0007669"/>
    <property type="project" value="InterPro"/>
</dbReference>
<dbReference type="SUPFAM" id="SSF52540">
    <property type="entry name" value="P-loop containing nucleoside triphosphate hydrolases"/>
    <property type="match status" value="1"/>
</dbReference>
<gene>
    <name evidence="2" type="ORF">LDG_7499</name>
</gene>
<dbReference type="CDD" id="cd01029">
    <property type="entry name" value="TOPRIM_primases"/>
    <property type="match status" value="1"/>
</dbReference>
<sequence length="1067" mass="121185">MEFFNNKKDLSQQVKTQSFDQWVVDNRSMIESHLIHAGIAFINEQAESLKQSVTNLMLDDRWHYIDKPTKKQSYRGSLEINSQGIPYLFLRYFTFRHGGYSARFNSKEVLKELWKDARRGIISKPRPVTPKNQPLKSTPEKENVFFDWVGHHLKLWNSLSTAGTSPYLKQKGLGNTFIPGIRFAKNYIAVALINTENAFQGMQCIYNDGEKRYTKGMTKKGHFGIVGDTTLPQKPRALHVCEGLATAASIYLATGESVFCAFDAGNLLPVSRNLKRHYPKTPIILWADNDWQKATKKTKHGRILGNTGLIHANRTAFKLRNALVCTPDFSSLPPEQIKEATDFNDLHQLLGIEAITQTIAQKPNISLALWHESSRYTRYAHGVLAPQKFAKGIKRTYKKRYLPKDVFQHEGVHLVRSAIGTGKTAIVEHLVKNNPHHSILFTTHLISLVESAAQRLGLVSYNECDAFDLQIENRVAICLNSLGKLTAEGALKTYDVVIIDEIEQVLARLTTHIEQKPLVFSVLKHLMMHTKTLICLDAHLSQTTVQIIQRFCPNHPVTVHFNEYTPGHGRKILFHDNPESVQMNALHALEQNQKVYLAFNSKKEAYKTFSACSIAFPEKKGLYISSDNAGDAENQAFFNNVNQISQRYDYLICTPSVSTGVSIDNGHFDFVGGVFNAQINTANDCMQALGRIRNHQTLHVFCEKRLGNKTLNPEVISAKWANTHLHDLNLMNIDALSGARILLNPDYEQLALLVTQARNASNNNFYEQFALLALHDGMHLAYFEEDMDLGIQKQLKNFKKACIEHDANQICREQLPLTASELLALAKKPRKTMADTRAYKKQQLIEFYNLSEKDNQSIQALATIDNDGRFKKQIVNLELALGDVELAKKHFLAQLQESNQFAADLNYFASLQSIYQKLLRTLRVTTSNGTLDTSNYQYSKELLQHSDFLHWIEQNRPIIQGIVTLPTPDRLYKDPIRFVSMLLSHLGLKQKRVGRAEFGLYQLEPSRVQLLNALIMRRKKGCTGISMPLDTSSCAVKKSTSTDFFVTTFRKIKEFILPKHFFEPVFS</sequence>
<keyword evidence="3" id="KW-1185">Reference proteome</keyword>
<dbReference type="OrthoDB" id="9763644at2"/>
<dbReference type="HOGENOM" id="CLU_288669_0_0_6"/>
<dbReference type="GO" id="GO:0005524">
    <property type="term" value="F:ATP binding"/>
    <property type="evidence" value="ECO:0007669"/>
    <property type="project" value="InterPro"/>
</dbReference>
<dbReference type="Gene3D" id="3.40.50.300">
    <property type="entry name" value="P-loop containing nucleotide triphosphate hydrolases"/>
    <property type="match status" value="1"/>
</dbReference>
<dbReference type="RefSeq" id="WP_006871407.1">
    <property type="nucleotide sequence ID" value="NZ_JH413829.1"/>
</dbReference>
<dbReference type="eggNOG" id="COG1061">
    <property type="taxonomic scope" value="Bacteria"/>
</dbReference>